<keyword evidence="1 2" id="KW-0482">Metalloprotease</keyword>
<protein>
    <recommendedName>
        <fullName evidence="2">Metalloendopeptidase</fullName>
        <ecNumber evidence="2">3.4.24.-</ecNumber>
    </recommendedName>
</protein>
<gene>
    <name evidence="4" type="ORF">ODALV1_LOCUS22559</name>
</gene>
<dbReference type="SMART" id="SM00235">
    <property type="entry name" value="ZnMc"/>
    <property type="match status" value="1"/>
</dbReference>
<dbReference type="PRINTS" id="PR00480">
    <property type="entry name" value="ASTACIN"/>
</dbReference>
<organism evidence="4 5">
    <name type="scientific">Orchesella dallaii</name>
    <dbReference type="NCBI Taxonomy" id="48710"/>
    <lineage>
        <taxon>Eukaryota</taxon>
        <taxon>Metazoa</taxon>
        <taxon>Ecdysozoa</taxon>
        <taxon>Arthropoda</taxon>
        <taxon>Hexapoda</taxon>
        <taxon>Collembola</taxon>
        <taxon>Entomobryomorpha</taxon>
        <taxon>Entomobryoidea</taxon>
        <taxon>Orchesellidae</taxon>
        <taxon>Orchesellinae</taxon>
        <taxon>Orchesella</taxon>
    </lineage>
</organism>
<dbReference type="EC" id="3.4.24.-" evidence="2"/>
<comment type="caution">
    <text evidence="4">The sequence shown here is derived from an EMBL/GenBank/DDBJ whole genome shotgun (WGS) entry which is preliminary data.</text>
</comment>
<dbReference type="Pfam" id="PF01400">
    <property type="entry name" value="Astacin"/>
    <property type="match status" value="1"/>
</dbReference>
<keyword evidence="5" id="KW-1185">Reference proteome</keyword>
<keyword evidence="1 2" id="KW-0479">Metal-binding</keyword>
<dbReference type="Proteomes" id="UP001642540">
    <property type="component" value="Unassembled WGS sequence"/>
</dbReference>
<dbReference type="InterPro" id="IPR024079">
    <property type="entry name" value="MetalloPept_cat_dom_sf"/>
</dbReference>
<dbReference type="PANTHER" id="PTHR10127">
    <property type="entry name" value="DISCOIDIN, CUB, EGF, LAMININ , AND ZINC METALLOPROTEASE DOMAIN CONTAINING"/>
    <property type="match status" value="1"/>
</dbReference>
<dbReference type="InterPro" id="IPR001506">
    <property type="entry name" value="Peptidase_M12A"/>
</dbReference>
<feature type="binding site" evidence="1">
    <location>
        <position position="101"/>
    </location>
    <ligand>
        <name>Zn(2+)</name>
        <dbReference type="ChEBI" id="CHEBI:29105"/>
        <note>catalytic</note>
    </ligand>
</feature>
<evidence type="ECO:0000256" key="2">
    <source>
        <dbReference type="RuleBase" id="RU361183"/>
    </source>
</evidence>
<keyword evidence="1 2" id="KW-0378">Hydrolase</keyword>
<sequence>MRHSYESYLWPNAVVTYRLHTSIRTGDDEDLTAASEAMNDISSKTCITFEEKKKGDKNFVDLMVDHNKCGHAQMCMVGGRQFAKFGGSCRTMDTMVHELGHVLCLHHEHERPDRDHYLEFEGCSEDPVIEPAHKKHPLGIYDYGSQMHYGCGSCIAGSPKMEGVTKCGDQITYGLSIIDADNLNALYNCQGCYRHRWRPIEHLTSEDVKNMYSFGYEDSVGKISPCRGLMNGEITVGKYNWKTKICSLSFGGKEYQYQYNYGFEVLTIPGGLKQNGATYKLVKRKDVRSSSIIEIPVPAGREAESGNAQTGFIAYVTVGIAGGGQEDSIGKVWVRDGVLQKALFVSEGEEYYVEEKYRVLTCG</sequence>
<keyword evidence="1 2" id="KW-0862">Zinc</keyword>
<accession>A0ABP1RII3</accession>
<feature type="domain" description="Peptidase M12A" evidence="3">
    <location>
        <begin position="1"/>
        <end position="190"/>
    </location>
</feature>
<evidence type="ECO:0000313" key="5">
    <source>
        <dbReference type="Proteomes" id="UP001642540"/>
    </source>
</evidence>
<name>A0ABP1RII3_9HEXA</name>
<dbReference type="EMBL" id="CAXLJM020000075">
    <property type="protein sequence ID" value="CAL8128794.1"/>
    <property type="molecule type" value="Genomic_DNA"/>
</dbReference>
<keyword evidence="1 2" id="KW-0645">Protease</keyword>
<comment type="cofactor">
    <cofactor evidence="1 2">
        <name>Zn(2+)</name>
        <dbReference type="ChEBI" id="CHEBI:29105"/>
    </cofactor>
    <text evidence="1 2">Binds 1 zinc ion per subunit.</text>
</comment>
<dbReference type="Gene3D" id="3.40.390.10">
    <property type="entry name" value="Collagenase (Catalytic Domain)"/>
    <property type="match status" value="1"/>
</dbReference>
<dbReference type="PROSITE" id="PS51864">
    <property type="entry name" value="ASTACIN"/>
    <property type="match status" value="1"/>
</dbReference>
<dbReference type="SUPFAM" id="SSF55486">
    <property type="entry name" value="Metalloproteases ('zincins'), catalytic domain"/>
    <property type="match status" value="1"/>
</dbReference>
<reference evidence="4 5" key="1">
    <citation type="submission" date="2024-08" db="EMBL/GenBank/DDBJ databases">
        <authorList>
            <person name="Cucini C."/>
            <person name="Frati F."/>
        </authorList>
    </citation>
    <scope>NUCLEOTIDE SEQUENCE [LARGE SCALE GENOMIC DNA]</scope>
</reference>
<evidence type="ECO:0000313" key="4">
    <source>
        <dbReference type="EMBL" id="CAL8128794.1"/>
    </source>
</evidence>
<feature type="active site" evidence="1">
    <location>
        <position position="98"/>
    </location>
</feature>
<proteinExistence type="predicted"/>
<evidence type="ECO:0000256" key="1">
    <source>
        <dbReference type="PROSITE-ProRule" id="PRU01211"/>
    </source>
</evidence>
<comment type="caution">
    <text evidence="1">Lacks conserved residue(s) required for the propagation of feature annotation.</text>
</comment>
<feature type="binding site" evidence="1">
    <location>
        <position position="107"/>
    </location>
    <ligand>
        <name>Zn(2+)</name>
        <dbReference type="ChEBI" id="CHEBI:29105"/>
        <note>catalytic</note>
    </ligand>
</feature>
<dbReference type="InterPro" id="IPR006026">
    <property type="entry name" value="Peptidase_Metallo"/>
</dbReference>
<dbReference type="PANTHER" id="PTHR10127:SF850">
    <property type="entry name" value="METALLOENDOPEPTIDASE"/>
    <property type="match status" value="1"/>
</dbReference>
<evidence type="ECO:0000259" key="3">
    <source>
        <dbReference type="PROSITE" id="PS51864"/>
    </source>
</evidence>
<feature type="binding site" evidence="1">
    <location>
        <position position="97"/>
    </location>
    <ligand>
        <name>Zn(2+)</name>
        <dbReference type="ChEBI" id="CHEBI:29105"/>
        <note>catalytic</note>
    </ligand>
</feature>